<dbReference type="RefSeq" id="WP_184869432.1">
    <property type="nucleotide sequence ID" value="NZ_BAAAWY010000095.1"/>
</dbReference>
<reference evidence="1 2" key="1">
    <citation type="submission" date="2020-08" db="EMBL/GenBank/DDBJ databases">
        <title>Sequencing the genomes of 1000 actinobacteria strains.</title>
        <authorList>
            <person name="Klenk H.-P."/>
        </authorList>
    </citation>
    <scope>NUCLEOTIDE SEQUENCE [LARGE SCALE GENOMIC DNA]</scope>
    <source>
        <strain evidence="1 2">DSM 43851</strain>
    </source>
</reference>
<keyword evidence="2" id="KW-1185">Reference proteome</keyword>
<accession>A0A7W9KQU6</accession>
<organism evidence="1 2">
    <name type="scientific">Kutzneria kofuensis</name>
    <dbReference type="NCBI Taxonomy" id="103725"/>
    <lineage>
        <taxon>Bacteria</taxon>
        <taxon>Bacillati</taxon>
        <taxon>Actinomycetota</taxon>
        <taxon>Actinomycetes</taxon>
        <taxon>Pseudonocardiales</taxon>
        <taxon>Pseudonocardiaceae</taxon>
        <taxon>Kutzneria</taxon>
    </lineage>
</organism>
<evidence type="ECO:0000313" key="1">
    <source>
        <dbReference type="EMBL" id="MBB5896952.1"/>
    </source>
</evidence>
<comment type="caution">
    <text evidence="1">The sequence shown here is derived from an EMBL/GenBank/DDBJ whole genome shotgun (WGS) entry which is preliminary data.</text>
</comment>
<sequence length="73" mass="7820">MLVTLLLRALDSRERQPDDWAVEVRELLGRLTGRFDSGELIFDGVAPWLAGLTAWPAGSPGSGTSCGCSAPEF</sequence>
<dbReference type="Proteomes" id="UP000585638">
    <property type="component" value="Unassembled WGS sequence"/>
</dbReference>
<protein>
    <submittedName>
        <fullName evidence="1">Uncharacterized protein</fullName>
    </submittedName>
</protein>
<evidence type="ECO:0000313" key="2">
    <source>
        <dbReference type="Proteomes" id="UP000585638"/>
    </source>
</evidence>
<proteinExistence type="predicted"/>
<dbReference type="AlphaFoldDB" id="A0A7W9KQU6"/>
<name>A0A7W9KQU6_9PSEU</name>
<dbReference type="EMBL" id="JACHIR010000002">
    <property type="protein sequence ID" value="MBB5896952.1"/>
    <property type="molecule type" value="Genomic_DNA"/>
</dbReference>
<gene>
    <name evidence="1" type="ORF">BJ998_008211</name>
</gene>